<accession>A0A8D2A7L0</accession>
<feature type="region of interest" description="Disordered" evidence="1">
    <location>
        <begin position="946"/>
        <end position="1035"/>
    </location>
</feature>
<feature type="compositionally biased region" description="Polar residues" evidence="1">
    <location>
        <begin position="765"/>
        <end position="777"/>
    </location>
</feature>
<dbReference type="Ensembl" id="ENSSSCT00065098706.1">
    <property type="protein sequence ID" value="ENSSSCP00065043288.1"/>
    <property type="gene ID" value="ENSSSCG00065071618.1"/>
</dbReference>
<feature type="compositionally biased region" description="Pro residues" evidence="1">
    <location>
        <begin position="482"/>
        <end position="494"/>
    </location>
</feature>
<dbReference type="SUPFAM" id="SSF49265">
    <property type="entry name" value="Fibronectin type III"/>
    <property type="match status" value="2"/>
</dbReference>
<feature type="compositionally biased region" description="Pro residues" evidence="1">
    <location>
        <begin position="973"/>
        <end position="985"/>
    </location>
</feature>
<feature type="region of interest" description="Disordered" evidence="1">
    <location>
        <begin position="894"/>
        <end position="926"/>
    </location>
</feature>
<feature type="compositionally biased region" description="Pro residues" evidence="1">
    <location>
        <begin position="1184"/>
        <end position="1193"/>
    </location>
</feature>
<feature type="domain" description="Fibronectin type-III" evidence="3">
    <location>
        <begin position="1319"/>
        <end position="1412"/>
    </location>
</feature>
<dbReference type="Gene3D" id="2.60.40.10">
    <property type="entry name" value="Immunoglobulins"/>
    <property type="match status" value="2"/>
</dbReference>
<evidence type="ECO:0000256" key="2">
    <source>
        <dbReference type="SAM" id="SignalP"/>
    </source>
</evidence>
<feature type="region of interest" description="Disordered" evidence="1">
    <location>
        <begin position="315"/>
        <end position="367"/>
    </location>
</feature>
<proteinExistence type="predicted"/>
<dbReference type="PRINTS" id="PR01217">
    <property type="entry name" value="PRICHEXTENSN"/>
</dbReference>
<feature type="compositionally biased region" description="Basic and acidic residues" evidence="1">
    <location>
        <begin position="917"/>
        <end position="926"/>
    </location>
</feature>
<name>A0A8D2A7L0_PIG</name>
<keyword evidence="2" id="KW-0732">Signal</keyword>
<feature type="compositionally biased region" description="Basic residues" evidence="1">
    <location>
        <begin position="714"/>
        <end position="723"/>
    </location>
</feature>
<dbReference type="PROSITE" id="PS50853">
    <property type="entry name" value="FN3"/>
    <property type="match status" value="2"/>
</dbReference>
<feature type="compositionally biased region" description="Basic and acidic residues" evidence="1">
    <location>
        <begin position="1235"/>
        <end position="1245"/>
    </location>
</feature>
<dbReference type="InterPro" id="IPR036116">
    <property type="entry name" value="FN3_sf"/>
</dbReference>
<feature type="compositionally biased region" description="Polar residues" evidence="1">
    <location>
        <begin position="1003"/>
        <end position="1015"/>
    </location>
</feature>
<feature type="compositionally biased region" description="Basic residues" evidence="1">
    <location>
        <begin position="778"/>
        <end position="787"/>
    </location>
</feature>
<feature type="domain" description="Fibronectin type-III" evidence="3">
    <location>
        <begin position="116"/>
        <end position="214"/>
    </location>
</feature>
<feature type="region of interest" description="Disordered" evidence="1">
    <location>
        <begin position="1099"/>
        <end position="1298"/>
    </location>
</feature>
<feature type="compositionally biased region" description="Polar residues" evidence="1">
    <location>
        <begin position="399"/>
        <end position="415"/>
    </location>
</feature>
<feature type="compositionally biased region" description="Polar residues" evidence="1">
    <location>
        <begin position="441"/>
        <end position="456"/>
    </location>
</feature>
<evidence type="ECO:0000313" key="4">
    <source>
        <dbReference type="Ensembl" id="ENSSSCP00065043288.1"/>
    </source>
</evidence>
<feature type="chain" id="PRO_5034616941" description="Fibronectin type-III domain-containing protein" evidence="2">
    <location>
        <begin position="22"/>
        <end position="1554"/>
    </location>
</feature>
<dbReference type="Proteomes" id="UP000694725">
    <property type="component" value="Unplaced"/>
</dbReference>
<evidence type="ECO:0000256" key="1">
    <source>
        <dbReference type="SAM" id="MobiDB-lite"/>
    </source>
</evidence>
<dbReference type="InterPro" id="IPR013783">
    <property type="entry name" value="Ig-like_fold"/>
</dbReference>
<gene>
    <name evidence="4" type="primary">ABI3BP</name>
</gene>
<feature type="compositionally biased region" description="Polar residues" evidence="1">
    <location>
        <begin position="1401"/>
        <end position="1411"/>
    </location>
</feature>
<feature type="region of interest" description="Disordered" evidence="1">
    <location>
        <begin position="399"/>
        <end position="880"/>
    </location>
</feature>
<feature type="compositionally biased region" description="Basic residues" evidence="1">
    <location>
        <begin position="843"/>
        <end position="855"/>
    </location>
</feature>
<feature type="compositionally biased region" description="Polar residues" evidence="1">
    <location>
        <begin position="946"/>
        <end position="955"/>
    </location>
</feature>
<dbReference type="FunFam" id="2.60.40.10:FF:000292">
    <property type="entry name" value="Target of Nesh-SH3 isoform 1"/>
    <property type="match status" value="1"/>
</dbReference>
<dbReference type="InterPro" id="IPR003961">
    <property type="entry name" value="FN3_dom"/>
</dbReference>
<feature type="compositionally biased region" description="Basic residues" evidence="1">
    <location>
        <begin position="666"/>
        <end position="677"/>
    </location>
</feature>
<protein>
    <recommendedName>
        <fullName evidence="3">Fibronectin type-III domain-containing protein</fullName>
    </recommendedName>
</protein>
<feature type="compositionally biased region" description="Basic residues" evidence="1">
    <location>
        <begin position="620"/>
        <end position="633"/>
    </location>
</feature>
<dbReference type="PANTHER" id="PTHR23197:SF10">
    <property type="entry name" value="TARGET OF NESH-SH3"/>
    <property type="match status" value="1"/>
</dbReference>
<sequence>MLSSLGCLLLCGSIALALGNAQKLPKGKKPNLKVHINTTSDSIFLKFLRPHPNVKLEGFLLGYGSNLSPNQYFPLPAEGKYTEAIVDAEPKYLIVVRPAPPPSQKKSCSGKTRSRKPLQLVVGTLTPSSVFLSWGFLINPQHDWTLPSQCPNDRFYTIRYREKDKEKKWIFQLCPATETIVENLKPDTVYEFGVKDNVEGGIWSKIFNHKTIVGSKGKVNGKIQSTYDQVHTVPSYVPRKVIPVTIIKQVIQNVTHKASAKSPDRTPYGGTILVHLVIPGLNETTVKLPTSIMFDISNALKTELAKNETLALPAESKTPEVEKIPAQPITASSEKPWIVPTSKTSEDSKILPPQTATSDPFLDSLPRKTSRTLEQPRATLAPSETPFVPPELEIFTSPEMQPTTSAPLQTTSIPSTPKRRLRPKIPRTKPERTTRPGIITSKISKSPEPTWTTLAPSKTPFISLKPKIPLSPEVTHTKPAPEPETPPPSPPPIVLEPGTLGTKPSTTLAPPKTKRPGRRPRPRPKTTPSPDVPKSKPALEPATVQPEPLGPTIDSKPPKQLLPKPQTTAKPDMPPPKSVLEPVTSEPEAPSTTIVPDTDIEPVTLRTEALPTTLAPKTSQRTRTRHPRPRPKPKTTPSPETPQAKLDFEPVTPGTSLATTTTTTTKRPRRPRPKLKTTPHPEVPQTKLVPATTPEPVTLRTEAPGTTIAPKVPQRTRHPRPKPKTTPSPEAPHTEPVPATDLEPVTPIKEAPVPVTDLEPVTFPTEISGTTLATKASQRPRRPRPRPKTTPSPQVPHTKPVPATALEPVTLKPEARGTTLVPTAVFEPVTLRTEAWVMTRAPKTSKRTRRPRPKPKTTPTPEAPRFKPVSTTDLVPGTEAPEIMVSEVVESVTFSTESSKEAIVPTETDYPTAKVPLRPEEPKTEVVESITYVSEPPETMLVTIETSPLPSQTIILPSPDEPQTEPAPKQTPRTPPKPKTSPRPRIPQTQPVPKVFQRVTPKPKTSPSPEVSYTPSVPRDVFLPHKPDPEVSQSEPVLQPVTFRIDLPESTIAPLETRGSPFIPMISPSSSQEELQTTLETDQSTQELFTTKLPRTTELAKTTQAPHRLFTTPVRPRTPDKPHVRPVLNKTTTRPSRPKPSGMPRGNGIGTGIKQTPLPSGPGRNVSVDSTHSPKKPAMIPGTRRPPLPPRPTPPRRKPLPPNNVTGKPGSAGIISSGRVTSPPLRATLRPTEAPSERIETDKKQPTAPASGEDLGNMTDFSSSPTRETDPLGKPRFKGPHVRYIQKPENRPCSITDSVKRFPKEEATEGNATSPPQNPPTNLTVVTVEGCPSFVILDWDKPLNDTVTEYEVISRENGSFSGKNKSIQTTNQTFSTVENLKPDTSYEFQVKPKNPLGEGPASNTVAFSTESADPRVSEPVSAGRDAIWTERPFNSDSYSECKGKQYVKRTWYKKFVGVQLCNSLRYKIYLSDSLTGKFYNIGDQRGHGEDHCQFVDSFLDGRTGQQLSSDQLPTKEGYFRAVRQEPVQFGEIGGHTQINYVQWYECGTTIPGKW</sequence>
<feature type="region of interest" description="Disordered" evidence="1">
    <location>
        <begin position="1393"/>
        <end position="1423"/>
    </location>
</feature>
<dbReference type="InterPro" id="IPR049109">
    <property type="entry name" value="TARSH/FNDC1_C"/>
</dbReference>
<dbReference type="PANTHER" id="PTHR23197">
    <property type="entry name" value="TARSH-RELATED FIBRONECTIN DOMAIN-CONTAINING"/>
    <property type="match status" value="1"/>
</dbReference>
<evidence type="ECO:0000259" key="3">
    <source>
        <dbReference type="PROSITE" id="PS50853"/>
    </source>
</evidence>
<feature type="compositionally biased region" description="Basic residues" evidence="1">
    <location>
        <begin position="512"/>
        <end position="524"/>
    </location>
</feature>
<feature type="compositionally biased region" description="Basic residues" evidence="1">
    <location>
        <begin position="417"/>
        <end position="427"/>
    </location>
</feature>
<organism evidence="4 5">
    <name type="scientific">Sus scrofa</name>
    <name type="common">Pig</name>
    <dbReference type="NCBI Taxonomy" id="9823"/>
    <lineage>
        <taxon>Eukaryota</taxon>
        <taxon>Metazoa</taxon>
        <taxon>Chordata</taxon>
        <taxon>Craniata</taxon>
        <taxon>Vertebrata</taxon>
        <taxon>Euteleostomi</taxon>
        <taxon>Mammalia</taxon>
        <taxon>Eutheria</taxon>
        <taxon>Laurasiatheria</taxon>
        <taxon>Artiodactyla</taxon>
        <taxon>Suina</taxon>
        <taxon>Suidae</taxon>
        <taxon>Sus</taxon>
    </lineage>
</organism>
<feature type="signal peptide" evidence="2">
    <location>
        <begin position="1"/>
        <end position="21"/>
    </location>
</feature>
<reference evidence="4" key="1">
    <citation type="submission" date="2025-08" db="UniProtKB">
        <authorList>
            <consortium name="Ensembl"/>
        </authorList>
    </citation>
    <scope>IDENTIFICATION</scope>
</reference>
<dbReference type="CDD" id="cd00063">
    <property type="entry name" value="FN3"/>
    <property type="match status" value="2"/>
</dbReference>
<evidence type="ECO:0000313" key="5">
    <source>
        <dbReference type="Proteomes" id="UP000694725"/>
    </source>
</evidence>
<dbReference type="Pfam" id="PF21731">
    <property type="entry name" value="TARSH_C"/>
    <property type="match status" value="1"/>
</dbReference>
<dbReference type="Pfam" id="PF00041">
    <property type="entry name" value="fn3"/>
    <property type="match status" value="1"/>
</dbReference>